<dbReference type="PANTHER" id="PTHR43434">
    <property type="entry name" value="PHOSPHOGLYCOLATE PHOSPHATASE"/>
    <property type="match status" value="1"/>
</dbReference>
<dbReference type="Pfam" id="PF00702">
    <property type="entry name" value="Hydrolase"/>
    <property type="match status" value="1"/>
</dbReference>
<dbReference type="EC" id="3.1.3.18" evidence="4"/>
<sequence>MTKYKLNTPMKSFNTYVFDCDGVLLDSNRVKTDAFYNAVLPYGESVAQAFVDYHKANGGVSRQKKFEYFFLNILKHAVLPQEKYQTALDEYSKLTAEGLIRCEVLPGVREFLTSLPSQAKKFVVSGGAQDEVRWVLEAKGLATFFDGIYGNPIDKLTLVKNLALKDSDYPGVFFGDARYDHEVATKFDLDFIFLSAVSDFGEWKEYVEKNNLQAFNDFFSVIAASQALPMENDTAEVESTPGVVSKKRKAYFFGFPFSKERKSTFTGGHTIGPGVVNKLVEETNSTAILFTSSASHYVSWDSVNSVNQRVAFWDTAADSIVGVSDTEMQKYYSFLPTVQEMIERNQLARKKIFFDPKYQISSSVRKIAINKIAFWIEQVKNDNVAFYINSNVPHLADDYACYCVCRANDIPTAFPYRMPIVPGVSARLYIPESLYNHDDVYTRNGQLISYNRQEHYGDELPADLNLIYQEVVLGDFTLGTLSKEVLSRNGGQPPKQYTPPEKSKTLFRNVKENIINKRSWFDFFYAKQAYSTMICNKKEYDKLCISEIPKSPFVYYALHMQPEASSSPLGSFFADQLRAIRFISDNLPKGWKLLVKEHPHQKLEERPVNFYSDIMKSTNVNLISMKYSSDQLQEKSNAIATLTGTAAFEAWLKKKPALVLGNIIYQSAPGIYKIRSKGDIEYAFSQLKSGVLHKESDIWHYLSFLGLASFFGHLDAYIDPSIPVYDLDLDENEKEIGHRLSTAINVQANKLEGVDL</sequence>
<dbReference type="InterPro" id="IPR050155">
    <property type="entry name" value="HAD-like_hydrolase_sf"/>
</dbReference>
<comment type="pathway">
    <text evidence="2">Organic acid metabolism; glycolate biosynthesis; glycolate from 2-phosphoglycolate: step 1/1.</text>
</comment>
<dbReference type="OrthoDB" id="9782449at2"/>
<evidence type="ECO:0000256" key="2">
    <source>
        <dbReference type="ARBA" id="ARBA00004818"/>
    </source>
</evidence>
<dbReference type="SUPFAM" id="SSF56784">
    <property type="entry name" value="HAD-like"/>
    <property type="match status" value="1"/>
</dbReference>
<evidence type="ECO:0000256" key="3">
    <source>
        <dbReference type="ARBA" id="ARBA00006171"/>
    </source>
</evidence>
<protein>
    <recommendedName>
        <fullName evidence="4">phosphoglycolate phosphatase</fullName>
        <ecNumber evidence="4">3.1.3.18</ecNumber>
    </recommendedName>
</protein>
<dbReference type="AlphaFoldDB" id="A0A7C9P633"/>
<keyword evidence="5" id="KW-0378">Hydrolase</keyword>
<dbReference type="Proteomes" id="UP000480312">
    <property type="component" value="Unassembled WGS sequence"/>
</dbReference>
<dbReference type="GO" id="GO:0006281">
    <property type="term" value="P:DNA repair"/>
    <property type="evidence" value="ECO:0007669"/>
    <property type="project" value="TreeGrafter"/>
</dbReference>
<evidence type="ECO:0000256" key="1">
    <source>
        <dbReference type="ARBA" id="ARBA00000830"/>
    </source>
</evidence>
<reference evidence="5 6" key="1">
    <citation type="submission" date="2020-01" db="EMBL/GenBank/DDBJ databases">
        <title>Whole genome sequencing of Halomonas alkaliphila strain LS44.</title>
        <authorList>
            <person name="Kumar S."/>
            <person name="Paul D."/>
            <person name="Shouche Y."/>
            <person name="Suryavanshi M.V."/>
        </authorList>
    </citation>
    <scope>NUCLEOTIDE SEQUENCE [LARGE SCALE GENOMIC DNA]</scope>
    <source>
        <strain evidence="5 6">LS44</strain>
    </source>
</reference>
<comment type="caution">
    <text evidence="5">The sequence shown here is derived from an EMBL/GenBank/DDBJ whole genome shotgun (WGS) entry which is preliminary data.</text>
</comment>
<name>A0A7C9P633_9GAMM</name>
<dbReference type="PANTHER" id="PTHR43434:SF1">
    <property type="entry name" value="PHOSPHOGLYCOLATE PHOSPHATASE"/>
    <property type="match status" value="1"/>
</dbReference>
<dbReference type="RefSeq" id="WP_162218265.1">
    <property type="nucleotide sequence ID" value="NZ_JAAEHK010000008.1"/>
</dbReference>
<gene>
    <name evidence="5" type="ORF">GPL32_07615</name>
</gene>
<dbReference type="EMBL" id="JAAEHK010000008">
    <property type="protein sequence ID" value="NDL70374.1"/>
    <property type="molecule type" value="Genomic_DNA"/>
</dbReference>
<comment type="similarity">
    <text evidence="3">Belongs to the HAD-like hydrolase superfamily. CbbY/CbbZ/Gph/YieH family.</text>
</comment>
<dbReference type="GO" id="GO:0008967">
    <property type="term" value="F:phosphoglycolate phosphatase activity"/>
    <property type="evidence" value="ECO:0007669"/>
    <property type="project" value="UniProtKB-EC"/>
</dbReference>
<dbReference type="InterPro" id="IPR007833">
    <property type="entry name" value="Capsule_polysaccharide_synth"/>
</dbReference>
<dbReference type="InterPro" id="IPR023198">
    <property type="entry name" value="PGP-like_dom2"/>
</dbReference>
<dbReference type="GO" id="GO:0015774">
    <property type="term" value="P:polysaccharide transport"/>
    <property type="evidence" value="ECO:0007669"/>
    <property type="project" value="InterPro"/>
</dbReference>
<dbReference type="SFLD" id="SFLDS00003">
    <property type="entry name" value="Haloacid_Dehalogenase"/>
    <property type="match status" value="1"/>
</dbReference>
<accession>A0A7C9P633</accession>
<dbReference type="Gene3D" id="3.40.50.1000">
    <property type="entry name" value="HAD superfamily/HAD-like"/>
    <property type="match status" value="1"/>
</dbReference>
<dbReference type="InterPro" id="IPR036412">
    <property type="entry name" value="HAD-like_sf"/>
</dbReference>
<dbReference type="Pfam" id="PF05159">
    <property type="entry name" value="Capsule_synth"/>
    <property type="match status" value="1"/>
</dbReference>
<dbReference type="GO" id="GO:0000271">
    <property type="term" value="P:polysaccharide biosynthetic process"/>
    <property type="evidence" value="ECO:0007669"/>
    <property type="project" value="InterPro"/>
</dbReference>
<comment type="catalytic activity">
    <reaction evidence="1">
        <text>2-phosphoglycolate + H2O = glycolate + phosphate</text>
        <dbReference type="Rhea" id="RHEA:14369"/>
        <dbReference type="ChEBI" id="CHEBI:15377"/>
        <dbReference type="ChEBI" id="CHEBI:29805"/>
        <dbReference type="ChEBI" id="CHEBI:43474"/>
        <dbReference type="ChEBI" id="CHEBI:58033"/>
        <dbReference type="EC" id="3.1.3.18"/>
    </reaction>
</comment>
<proteinExistence type="inferred from homology"/>
<evidence type="ECO:0000256" key="4">
    <source>
        <dbReference type="ARBA" id="ARBA00013078"/>
    </source>
</evidence>
<dbReference type="InterPro" id="IPR023214">
    <property type="entry name" value="HAD_sf"/>
</dbReference>
<organism evidence="5 6">
    <name type="scientific">Vreelandella alkaliphila</name>
    <dbReference type="NCBI Taxonomy" id="272774"/>
    <lineage>
        <taxon>Bacteria</taxon>
        <taxon>Pseudomonadati</taxon>
        <taxon>Pseudomonadota</taxon>
        <taxon>Gammaproteobacteria</taxon>
        <taxon>Oceanospirillales</taxon>
        <taxon>Halomonadaceae</taxon>
        <taxon>Vreelandella</taxon>
    </lineage>
</organism>
<dbReference type="Gene3D" id="1.10.150.240">
    <property type="entry name" value="Putative phosphatase, domain 2"/>
    <property type="match status" value="1"/>
</dbReference>
<evidence type="ECO:0000313" key="5">
    <source>
        <dbReference type="EMBL" id="NDL70374.1"/>
    </source>
</evidence>
<evidence type="ECO:0000313" key="6">
    <source>
        <dbReference type="Proteomes" id="UP000480312"/>
    </source>
</evidence>
<dbReference type="SFLD" id="SFLDG01129">
    <property type="entry name" value="C1.5:_HAD__Beta-PGM__Phosphata"/>
    <property type="match status" value="1"/>
</dbReference>